<keyword evidence="5" id="KW-0175">Coiled coil</keyword>
<dbReference type="InterPro" id="IPR013766">
    <property type="entry name" value="Thioredoxin_domain"/>
</dbReference>
<accession>A0ABY8APW9</accession>
<organism evidence="8 9">
    <name type="scientific">Legionella cardiaca</name>
    <dbReference type="NCBI Taxonomy" id="1071983"/>
    <lineage>
        <taxon>Bacteria</taxon>
        <taxon>Pseudomonadati</taxon>
        <taxon>Pseudomonadota</taxon>
        <taxon>Gammaproteobacteria</taxon>
        <taxon>Legionellales</taxon>
        <taxon>Legionellaceae</taxon>
        <taxon>Legionella</taxon>
    </lineage>
</organism>
<evidence type="ECO:0000256" key="3">
    <source>
        <dbReference type="ARBA" id="ARBA00023157"/>
    </source>
</evidence>
<gene>
    <name evidence="8" type="ORF">PXX05_10115</name>
</gene>
<dbReference type="InterPro" id="IPR041205">
    <property type="entry name" value="ScsC_N"/>
</dbReference>
<dbReference type="EMBL" id="CP119078">
    <property type="protein sequence ID" value="WED42281.1"/>
    <property type="molecule type" value="Genomic_DNA"/>
</dbReference>
<dbReference type="Proteomes" id="UP001222087">
    <property type="component" value="Chromosome"/>
</dbReference>
<protein>
    <submittedName>
        <fullName evidence="8">DsbA family protein</fullName>
    </submittedName>
</protein>
<dbReference type="PROSITE" id="PS51352">
    <property type="entry name" value="THIOREDOXIN_2"/>
    <property type="match status" value="1"/>
</dbReference>
<proteinExistence type="predicted"/>
<evidence type="ECO:0000256" key="4">
    <source>
        <dbReference type="ARBA" id="ARBA00023284"/>
    </source>
</evidence>
<feature type="domain" description="Thioredoxin" evidence="7">
    <location>
        <begin position="64"/>
        <end position="262"/>
    </location>
</feature>
<keyword evidence="1 6" id="KW-0732">Signal</keyword>
<evidence type="ECO:0000313" key="9">
    <source>
        <dbReference type="Proteomes" id="UP001222087"/>
    </source>
</evidence>
<evidence type="ECO:0000259" key="7">
    <source>
        <dbReference type="PROSITE" id="PS51352"/>
    </source>
</evidence>
<evidence type="ECO:0000256" key="6">
    <source>
        <dbReference type="SAM" id="SignalP"/>
    </source>
</evidence>
<evidence type="ECO:0000256" key="1">
    <source>
        <dbReference type="ARBA" id="ARBA00022729"/>
    </source>
</evidence>
<dbReference type="PANTHER" id="PTHR13887:SF14">
    <property type="entry name" value="DISULFIDE BOND FORMATION PROTEIN D"/>
    <property type="match status" value="1"/>
</dbReference>
<feature type="chain" id="PRO_5047077082" evidence="6">
    <location>
        <begin position="24"/>
        <end position="263"/>
    </location>
</feature>
<reference evidence="8 9" key="1">
    <citation type="submission" date="2023-02" db="EMBL/GenBank/DDBJ databases">
        <title>Genome Sequence of L. cardiaca H63T.</title>
        <authorList>
            <person name="Lopez A.E."/>
            <person name="Cianciotto N.P."/>
        </authorList>
    </citation>
    <scope>NUCLEOTIDE SEQUENCE [LARGE SCALE GENOMIC DNA]</scope>
    <source>
        <strain evidence="8 9">H63</strain>
    </source>
</reference>
<keyword evidence="3" id="KW-1015">Disulfide bond</keyword>
<dbReference type="PANTHER" id="PTHR13887">
    <property type="entry name" value="GLUTATHIONE S-TRANSFERASE KAPPA"/>
    <property type="match status" value="1"/>
</dbReference>
<dbReference type="Pfam" id="PF01323">
    <property type="entry name" value="DSBA"/>
    <property type="match status" value="1"/>
</dbReference>
<name>A0ABY8APW9_9GAMM</name>
<dbReference type="Gene3D" id="3.40.30.10">
    <property type="entry name" value="Glutaredoxin"/>
    <property type="match status" value="1"/>
</dbReference>
<dbReference type="Pfam" id="PF18312">
    <property type="entry name" value="ScsC_N"/>
    <property type="match status" value="1"/>
</dbReference>
<keyword evidence="2" id="KW-0560">Oxidoreductase</keyword>
<evidence type="ECO:0000256" key="5">
    <source>
        <dbReference type="SAM" id="Coils"/>
    </source>
</evidence>
<dbReference type="CDD" id="cd03023">
    <property type="entry name" value="DsbA_Com1_like"/>
    <property type="match status" value="1"/>
</dbReference>
<dbReference type="InterPro" id="IPR001853">
    <property type="entry name" value="DSBA-like_thioredoxin_dom"/>
</dbReference>
<sequence length="263" mass="28502">MKFTSLLTAGALATAMAAPLAIAASPSNTSDTMSAAQKKEIEKVIHDYLVNNPEVLLEASQALQQKQQQAMQQQAQAAIKENANQLFNDSLTVVGNPKGNVTLVEFFDYQCIHCKKMASVISDLIKKNNNLRVVYKEFPIFGKSSDMASRAALAAAMQGKYKEMHEALIKQDKRLNADIVMNTAKSLGLDMAKLKTDMESKTVTDALDANRQLAEKLHLMGTPAFIIAATPAGQLKEDTTPTFIPGAASEESLQELIKKAASN</sequence>
<dbReference type="InterPro" id="IPR036249">
    <property type="entry name" value="Thioredoxin-like_sf"/>
</dbReference>
<evidence type="ECO:0000256" key="2">
    <source>
        <dbReference type="ARBA" id="ARBA00023002"/>
    </source>
</evidence>
<keyword evidence="4" id="KW-0676">Redox-active center</keyword>
<dbReference type="SUPFAM" id="SSF52833">
    <property type="entry name" value="Thioredoxin-like"/>
    <property type="match status" value="1"/>
</dbReference>
<keyword evidence="9" id="KW-1185">Reference proteome</keyword>
<dbReference type="RefSeq" id="WP_275088106.1">
    <property type="nucleotide sequence ID" value="NZ_CP119078.1"/>
</dbReference>
<feature type="coiled-coil region" evidence="5">
    <location>
        <begin position="56"/>
        <end position="83"/>
    </location>
</feature>
<evidence type="ECO:0000313" key="8">
    <source>
        <dbReference type="EMBL" id="WED42281.1"/>
    </source>
</evidence>
<feature type="signal peptide" evidence="6">
    <location>
        <begin position="1"/>
        <end position="23"/>
    </location>
</feature>